<dbReference type="GO" id="GO:0006002">
    <property type="term" value="P:fructose 6-phosphate metabolic process"/>
    <property type="evidence" value="ECO:0007669"/>
    <property type="project" value="InterPro"/>
</dbReference>
<keyword evidence="5" id="KW-0547">Nucleotide-binding</keyword>
<evidence type="ECO:0000256" key="5">
    <source>
        <dbReference type="ARBA" id="ARBA00022741"/>
    </source>
</evidence>
<keyword evidence="9" id="KW-0324">Glycolysis</keyword>
<evidence type="ECO:0000256" key="4">
    <source>
        <dbReference type="ARBA" id="ARBA00022723"/>
    </source>
</evidence>
<evidence type="ECO:0000256" key="8">
    <source>
        <dbReference type="ARBA" id="ARBA00022842"/>
    </source>
</evidence>
<dbReference type="GO" id="GO:0046872">
    <property type="term" value="F:metal ion binding"/>
    <property type="evidence" value="ECO:0007669"/>
    <property type="project" value="UniProtKB-KW"/>
</dbReference>
<keyword evidence="4" id="KW-0479">Metal-binding</keyword>
<dbReference type="FunFam" id="3.40.50.450:FF:000002">
    <property type="entry name" value="ATP-dependent 6-phosphofructokinase"/>
    <property type="match status" value="1"/>
</dbReference>
<dbReference type="NCBIfam" id="NF005301">
    <property type="entry name" value="PRK06830.1"/>
    <property type="match status" value="1"/>
</dbReference>
<name>A0A8J9S3Q8_PHATR</name>
<evidence type="ECO:0000256" key="9">
    <source>
        <dbReference type="ARBA" id="ARBA00023152"/>
    </source>
</evidence>
<protein>
    <recommendedName>
        <fullName evidence="12">Phosphofructokinase domain-containing protein</fullName>
    </recommendedName>
</protein>
<evidence type="ECO:0000256" key="11">
    <source>
        <dbReference type="SAM" id="MobiDB-lite"/>
    </source>
</evidence>
<dbReference type="PANTHER" id="PTHR45770">
    <property type="entry name" value="ATP-DEPENDENT 6-PHOSPHOFRUCTOKINASE 1"/>
    <property type="match status" value="1"/>
</dbReference>
<dbReference type="SUPFAM" id="SSF53784">
    <property type="entry name" value="Phosphofructokinase"/>
    <property type="match status" value="1"/>
</dbReference>
<evidence type="ECO:0000256" key="2">
    <source>
        <dbReference type="ARBA" id="ARBA00002659"/>
    </source>
</evidence>
<evidence type="ECO:0000256" key="1">
    <source>
        <dbReference type="ARBA" id="ARBA00001946"/>
    </source>
</evidence>
<feature type="region of interest" description="Disordered" evidence="11">
    <location>
        <begin position="533"/>
        <end position="564"/>
    </location>
</feature>
<proteinExistence type="predicted"/>
<dbReference type="Proteomes" id="UP000836788">
    <property type="component" value="Chromosome 16"/>
</dbReference>
<keyword evidence="6" id="KW-0418">Kinase</keyword>
<evidence type="ECO:0000256" key="3">
    <source>
        <dbReference type="ARBA" id="ARBA00022679"/>
    </source>
</evidence>
<dbReference type="InterPro" id="IPR035966">
    <property type="entry name" value="PKF_sf"/>
</dbReference>
<feature type="domain" description="Phosphofructokinase" evidence="12">
    <location>
        <begin position="184"/>
        <end position="491"/>
    </location>
</feature>
<evidence type="ECO:0000256" key="6">
    <source>
        <dbReference type="ARBA" id="ARBA00022777"/>
    </source>
</evidence>
<dbReference type="UniPathway" id="UPA00109">
    <property type="reaction ID" value="UER00182"/>
</dbReference>
<evidence type="ECO:0000313" key="13">
    <source>
        <dbReference type="EMBL" id="CAG9282016.1"/>
    </source>
</evidence>
<dbReference type="PRINTS" id="PR00476">
    <property type="entry name" value="PHFRCTKINASE"/>
</dbReference>
<sequence length="564" mass="62269">MSKEHGQSLWYATALWLTTVVVTAAATYTVTKRREDAKQTAIVYRQYQRDKMLKEKTAEARKKSYEPPSGSLLDDVTLDKIYLWECEDLRKKFPSAMTENTMKCKATPAPLIRSPTLRRSYTAELDESDFETAEKITRYNKLITDHECILADIVRKPNMHTHTVSYMRAGPRRHLHFDPQSVNAAIVTCGGLCPGLNNVIREITKTLHQIYGIEGTVYGIQGGFRGFYDPAPHLQPVILTPELVENIHHEGGTVLGSSRGGFDIEKIRNFIHKHKINNLYVIGGDGTHRGAFRIHEDCMEHGMNVAVAGIPKTIDNDVDYIDHSFGFNSAVEAAQYAIRSAKTEAVCNLPNGIGIVKLMGRSAGFIAAHATMASSDVDLCLVPEVPTVLEGPNGCLPHLMRRVKQQGYAVVVVAEGAGEEVLGISAETDASGNKKLPAIGEFMKQAVTDFFAKHGDVATVKYIDPSYTVRSVPANAADSLYCMQLAQNAVHGAMAGFTGFSVGLCNNRMVWLPIPELVATSPRSMNPRGRTWERVLGLTRQPNTVQPLEKGEKDKYDSHSPMLR</sequence>
<evidence type="ECO:0000259" key="12">
    <source>
        <dbReference type="Pfam" id="PF00365"/>
    </source>
</evidence>
<dbReference type="InterPro" id="IPR022953">
    <property type="entry name" value="ATP_PFK"/>
</dbReference>
<evidence type="ECO:0000256" key="10">
    <source>
        <dbReference type="ARBA" id="ARBA00048070"/>
    </source>
</evidence>
<dbReference type="Pfam" id="PF00365">
    <property type="entry name" value="PFK"/>
    <property type="match status" value="1"/>
</dbReference>
<dbReference type="GO" id="GO:0005737">
    <property type="term" value="C:cytoplasm"/>
    <property type="evidence" value="ECO:0007669"/>
    <property type="project" value="UniProtKB-ARBA"/>
</dbReference>
<dbReference type="GO" id="GO:0003872">
    <property type="term" value="F:6-phosphofructokinase activity"/>
    <property type="evidence" value="ECO:0007669"/>
    <property type="project" value="UniProtKB-EC"/>
</dbReference>
<organism evidence="13">
    <name type="scientific">Phaeodactylum tricornutum</name>
    <name type="common">Diatom</name>
    <dbReference type="NCBI Taxonomy" id="2850"/>
    <lineage>
        <taxon>Eukaryota</taxon>
        <taxon>Sar</taxon>
        <taxon>Stramenopiles</taxon>
        <taxon>Ochrophyta</taxon>
        <taxon>Bacillariophyta</taxon>
        <taxon>Bacillariophyceae</taxon>
        <taxon>Bacillariophycidae</taxon>
        <taxon>Naviculales</taxon>
        <taxon>Phaeodactylaceae</taxon>
        <taxon>Phaeodactylum</taxon>
    </lineage>
</organism>
<dbReference type="GO" id="GO:0005524">
    <property type="term" value="F:ATP binding"/>
    <property type="evidence" value="ECO:0007669"/>
    <property type="project" value="UniProtKB-KW"/>
</dbReference>
<dbReference type="InterPro" id="IPR000023">
    <property type="entry name" value="Phosphofructokinase_dom"/>
</dbReference>
<gene>
    <name evidence="13" type="ORF">PTTT1_LOCUS18277</name>
</gene>
<dbReference type="AlphaFoldDB" id="A0A8J9S3Q8"/>
<comment type="catalytic activity">
    <reaction evidence="10">
        <text>beta-D-fructose 6-phosphate + ATP = beta-D-fructose 1,6-bisphosphate + ADP + H(+)</text>
        <dbReference type="Rhea" id="RHEA:16109"/>
        <dbReference type="ChEBI" id="CHEBI:15378"/>
        <dbReference type="ChEBI" id="CHEBI:30616"/>
        <dbReference type="ChEBI" id="CHEBI:32966"/>
        <dbReference type="ChEBI" id="CHEBI:57634"/>
        <dbReference type="ChEBI" id="CHEBI:456216"/>
        <dbReference type="EC" id="2.7.1.11"/>
    </reaction>
</comment>
<dbReference type="InterPro" id="IPR050929">
    <property type="entry name" value="PFKA"/>
</dbReference>
<keyword evidence="7" id="KW-0067">ATP-binding</keyword>
<comment type="cofactor">
    <cofactor evidence="1">
        <name>Mg(2+)</name>
        <dbReference type="ChEBI" id="CHEBI:18420"/>
    </cofactor>
</comment>
<evidence type="ECO:0000256" key="7">
    <source>
        <dbReference type="ARBA" id="ARBA00022840"/>
    </source>
</evidence>
<keyword evidence="8" id="KW-0460">Magnesium</keyword>
<keyword evidence="3" id="KW-0808">Transferase</keyword>
<reference evidence="13" key="1">
    <citation type="submission" date="2022-02" db="EMBL/GenBank/DDBJ databases">
        <authorList>
            <person name="Giguere J D."/>
        </authorList>
    </citation>
    <scope>NUCLEOTIDE SEQUENCE</scope>
    <source>
        <strain evidence="13">CCAP 1055/1</strain>
    </source>
</reference>
<feature type="compositionally biased region" description="Basic and acidic residues" evidence="11">
    <location>
        <begin position="549"/>
        <end position="558"/>
    </location>
</feature>
<accession>A0A8J9S3Q8</accession>
<comment type="function">
    <text evidence="2">Catalyzes the phosphorylation of D-fructose 6-phosphate to fructose 1,6-bisphosphate by ATP, the first committing step of glycolysis.</text>
</comment>
<dbReference type="Gene3D" id="3.40.50.450">
    <property type="match status" value="1"/>
</dbReference>
<dbReference type="EMBL" id="OU594957">
    <property type="protein sequence ID" value="CAG9282016.1"/>
    <property type="molecule type" value="Genomic_DNA"/>
</dbReference>